<keyword evidence="1" id="KW-0862">Zinc</keyword>
<evidence type="ECO:0000313" key="5">
    <source>
        <dbReference type="Proteomes" id="UP000290289"/>
    </source>
</evidence>
<keyword evidence="1" id="KW-0863">Zinc-finger</keyword>
<dbReference type="GO" id="GO:0008270">
    <property type="term" value="F:zinc ion binding"/>
    <property type="evidence" value="ECO:0007669"/>
    <property type="project" value="UniProtKB-KW"/>
</dbReference>
<reference evidence="4 5" key="1">
    <citation type="submission" date="2018-10" db="EMBL/GenBank/DDBJ databases">
        <title>A high-quality apple genome assembly.</title>
        <authorList>
            <person name="Hu J."/>
        </authorList>
    </citation>
    <scope>NUCLEOTIDE SEQUENCE [LARGE SCALE GENOMIC DNA]</scope>
    <source>
        <strain evidence="5">cv. HFTH1</strain>
        <tissue evidence="4">Young leaf</tissue>
    </source>
</reference>
<dbReference type="SUPFAM" id="SSF57756">
    <property type="entry name" value="Retrovirus zinc finger-like domains"/>
    <property type="match status" value="1"/>
</dbReference>
<dbReference type="PROSITE" id="PS50158">
    <property type="entry name" value="ZF_CCHC"/>
    <property type="match status" value="1"/>
</dbReference>
<dbReference type="Proteomes" id="UP000290289">
    <property type="component" value="Chromosome 14"/>
</dbReference>
<accession>A0A498I7I1</accession>
<dbReference type="InterPro" id="IPR052115">
    <property type="entry name" value="NEXT_complex_subunit_ZCCHC8"/>
</dbReference>
<dbReference type="GO" id="GO:0071013">
    <property type="term" value="C:catalytic step 2 spliceosome"/>
    <property type="evidence" value="ECO:0007669"/>
    <property type="project" value="TreeGrafter"/>
</dbReference>
<gene>
    <name evidence="4" type="ORF">DVH24_039996</name>
</gene>
<dbReference type="PANTHER" id="PTHR13316">
    <property type="entry name" value="ZINC FINGER, CCHC DOMAIN CONTAINING 8"/>
    <property type="match status" value="1"/>
</dbReference>
<keyword evidence="1" id="KW-0479">Metal-binding</keyword>
<feature type="domain" description="CCHC-type" evidence="3">
    <location>
        <begin position="54"/>
        <end position="70"/>
    </location>
</feature>
<protein>
    <recommendedName>
        <fullName evidence="3">CCHC-type domain-containing protein</fullName>
    </recommendedName>
</protein>
<evidence type="ECO:0000313" key="4">
    <source>
        <dbReference type="EMBL" id="RXH78025.1"/>
    </source>
</evidence>
<feature type="compositionally biased region" description="Polar residues" evidence="2">
    <location>
        <begin position="89"/>
        <end position="100"/>
    </location>
</feature>
<dbReference type="InterPro" id="IPR001878">
    <property type="entry name" value="Znf_CCHC"/>
</dbReference>
<organism evidence="4 5">
    <name type="scientific">Malus domestica</name>
    <name type="common">Apple</name>
    <name type="synonym">Pyrus malus</name>
    <dbReference type="NCBI Taxonomy" id="3750"/>
    <lineage>
        <taxon>Eukaryota</taxon>
        <taxon>Viridiplantae</taxon>
        <taxon>Streptophyta</taxon>
        <taxon>Embryophyta</taxon>
        <taxon>Tracheophyta</taxon>
        <taxon>Spermatophyta</taxon>
        <taxon>Magnoliopsida</taxon>
        <taxon>eudicotyledons</taxon>
        <taxon>Gunneridae</taxon>
        <taxon>Pentapetalae</taxon>
        <taxon>rosids</taxon>
        <taxon>fabids</taxon>
        <taxon>Rosales</taxon>
        <taxon>Rosaceae</taxon>
        <taxon>Amygdaloideae</taxon>
        <taxon>Maleae</taxon>
        <taxon>Malus</taxon>
    </lineage>
</organism>
<dbReference type="GO" id="GO:0003723">
    <property type="term" value="F:RNA binding"/>
    <property type="evidence" value="ECO:0007669"/>
    <property type="project" value="TreeGrafter"/>
</dbReference>
<dbReference type="EMBL" id="RDQH01000340">
    <property type="protein sequence ID" value="RXH78025.1"/>
    <property type="molecule type" value="Genomic_DNA"/>
</dbReference>
<evidence type="ECO:0000256" key="1">
    <source>
        <dbReference type="PROSITE-ProRule" id="PRU00047"/>
    </source>
</evidence>
<evidence type="ECO:0000259" key="3">
    <source>
        <dbReference type="PROSITE" id="PS50158"/>
    </source>
</evidence>
<dbReference type="InterPro" id="IPR036875">
    <property type="entry name" value="Znf_CCHC_sf"/>
</dbReference>
<comment type="caution">
    <text evidence="4">The sequence shown here is derived from an EMBL/GenBank/DDBJ whole genome shotgun (WGS) entry which is preliminary data.</text>
</comment>
<proteinExistence type="predicted"/>
<keyword evidence="5" id="KW-1185">Reference proteome</keyword>
<dbReference type="AlphaFoldDB" id="A0A498I7I1"/>
<dbReference type="PANTHER" id="PTHR13316:SF0">
    <property type="entry name" value="ZINC FINGER CCHC DOMAIN-CONTAINING PROTEIN 8"/>
    <property type="match status" value="1"/>
</dbReference>
<name>A0A498I7I1_MALDO</name>
<feature type="region of interest" description="Disordered" evidence="2">
    <location>
        <begin position="71"/>
        <end position="100"/>
    </location>
</feature>
<evidence type="ECO:0000256" key="2">
    <source>
        <dbReference type="SAM" id="MobiDB-lite"/>
    </source>
</evidence>
<sequence length="136" mass="15031">MATPWAVRAELPKGPDLCADRSILQNGSSSARHRDLVFVVNPNGHSEIIDDASRCFNCGSYNHSLKKCPKPRNNAAVNSARKQLKSKRNQNAGSCNPTRYYQKSSAAGKYDGLRPGVLDAETQKLLETILIRLEVY</sequence>